<organism evidence="2 3">
    <name type="scientific">Segatella copri</name>
    <dbReference type="NCBI Taxonomy" id="165179"/>
    <lineage>
        <taxon>Bacteria</taxon>
        <taxon>Pseudomonadati</taxon>
        <taxon>Bacteroidota</taxon>
        <taxon>Bacteroidia</taxon>
        <taxon>Bacteroidales</taxon>
        <taxon>Prevotellaceae</taxon>
        <taxon>Segatella</taxon>
    </lineage>
</organism>
<dbReference type="AlphaFoldDB" id="A0AA92TZW5"/>
<evidence type="ECO:0000256" key="1">
    <source>
        <dbReference type="SAM" id="Phobius"/>
    </source>
</evidence>
<evidence type="ECO:0000313" key="2">
    <source>
        <dbReference type="EMBL" id="RGW43275.1"/>
    </source>
</evidence>
<protein>
    <submittedName>
        <fullName evidence="2">Uncharacterized protein</fullName>
    </submittedName>
</protein>
<keyword evidence="1" id="KW-0812">Transmembrane</keyword>
<gene>
    <name evidence="2" type="ORF">DWV76_06115</name>
</gene>
<comment type="caution">
    <text evidence="2">The sequence shown here is derived from an EMBL/GenBank/DDBJ whole genome shotgun (WGS) entry which is preliminary data.</text>
</comment>
<accession>A0AA92TZW5</accession>
<name>A0AA92TZW5_9BACT</name>
<dbReference type="Proteomes" id="UP000283785">
    <property type="component" value="Unassembled WGS sequence"/>
</dbReference>
<dbReference type="EMBL" id="QSAG01000008">
    <property type="protein sequence ID" value="RGW43275.1"/>
    <property type="molecule type" value="Genomic_DNA"/>
</dbReference>
<keyword evidence="1" id="KW-1133">Transmembrane helix</keyword>
<reference evidence="2 3" key="1">
    <citation type="submission" date="2018-08" db="EMBL/GenBank/DDBJ databases">
        <title>A genome reference for cultivated species of the human gut microbiota.</title>
        <authorList>
            <person name="Zou Y."/>
            <person name="Xue W."/>
            <person name="Luo G."/>
        </authorList>
    </citation>
    <scope>NUCLEOTIDE SEQUENCE [LARGE SCALE GENOMIC DNA]</scope>
    <source>
        <strain evidence="2 3">AF12-50</strain>
    </source>
</reference>
<evidence type="ECO:0000313" key="3">
    <source>
        <dbReference type="Proteomes" id="UP000283785"/>
    </source>
</evidence>
<keyword evidence="1" id="KW-0472">Membrane</keyword>
<feature type="transmembrane region" description="Helical" evidence="1">
    <location>
        <begin position="12"/>
        <end position="32"/>
    </location>
</feature>
<proteinExistence type="predicted"/>
<sequence length="69" mass="8466">MWRKINSRDIFGLCLWFMVALVIGWVAYTIMIAREIYQFFRYHLERFEWEDVVRYGIVITIGWLVKSCI</sequence>